<dbReference type="PANTHER" id="PTHR42717:SF1">
    <property type="entry name" value="IMIDAZOLONEPROPIONASE AND RELATED AMIDOHYDROLASES"/>
    <property type="match status" value="1"/>
</dbReference>
<dbReference type="Gene3D" id="3.20.20.140">
    <property type="entry name" value="Metal-dependent hydrolases"/>
    <property type="match status" value="1"/>
</dbReference>
<proteinExistence type="predicted"/>
<organism evidence="1">
    <name type="scientific">OCS116 cluster bacterium</name>
    <dbReference type="NCBI Taxonomy" id="2030921"/>
    <lineage>
        <taxon>Bacteria</taxon>
        <taxon>Pseudomonadati</taxon>
        <taxon>Pseudomonadota</taxon>
        <taxon>Alphaproteobacteria</taxon>
        <taxon>OCS116 cluster</taxon>
    </lineage>
</organism>
<gene>
    <name evidence="1" type="ORF">COB13_13870</name>
</gene>
<dbReference type="PANTHER" id="PTHR42717">
    <property type="entry name" value="DIHYDROOROTASE-RELATED"/>
    <property type="match status" value="1"/>
</dbReference>
<comment type="caution">
    <text evidence="1">The sequence shown here is derived from an EMBL/GenBank/DDBJ whole genome shotgun (WGS) entry which is preliminary data.</text>
</comment>
<keyword evidence="1" id="KW-0378">Hydrolase</keyword>
<dbReference type="InterPro" id="IPR020043">
    <property type="entry name" value="Deacetylase_Atu3266-like"/>
</dbReference>
<reference evidence="1" key="2">
    <citation type="journal article" date="2018" name="ISME J.">
        <title>A dynamic microbial community with high functional redundancy inhabits the cold, oxic subseafloor aquifer.</title>
        <authorList>
            <person name="Tully B.J."/>
            <person name="Wheat C.G."/>
            <person name="Glazer B.T."/>
            <person name="Huber J.A."/>
        </authorList>
    </citation>
    <scope>NUCLEOTIDE SEQUENCE</scope>
    <source>
        <strain evidence="1">NORP83</strain>
    </source>
</reference>
<evidence type="ECO:0000313" key="1">
    <source>
        <dbReference type="EMBL" id="PCI98313.1"/>
    </source>
</evidence>
<dbReference type="SUPFAM" id="SSF51556">
    <property type="entry name" value="Metallo-dependent hydrolases"/>
    <property type="match status" value="1"/>
</dbReference>
<dbReference type="Gene3D" id="2.30.40.10">
    <property type="entry name" value="Urease, subunit C, domain 1"/>
    <property type="match status" value="1"/>
</dbReference>
<dbReference type="InterPro" id="IPR032466">
    <property type="entry name" value="Metal_Hydrolase"/>
</dbReference>
<dbReference type="AlphaFoldDB" id="A0A2A4YU23"/>
<dbReference type="GO" id="GO:0019213">
    <property type="term" value="F:deacetylase activity"/>
    <property type="evidence" value="ECO:0007669"/>
    <property type="project" value="InterPro"/>
</dbReference>
<name>A0A2A4YU23_9PROT</name>
<dbReference type="EMBL" id="NVUS01000022">
    <property type="protein sequence ID" value="PCI98313.1"/>
    <property type="molecule type" value="Genomic_DNA"/>
</dbReference>
<accession>A0A2A4YU23</accession>
<reference key="1">
    <citation type="submission" date="2017-08" db="EMBL/GenBank/DDBJ databases">
        <title>A dynamic microbial community with high functional redundancy inhabits the cold, oxic subseafloor aquifer.</title>
        <authorList>
            <person name="Tully B.J."/>
            <person name="Wheat C.G."/>
            <person name="Glazer B.T."/>
            <person name="Huber J.A."/>
        </authorList>
    </citation>
    <scope>NUCLEOTIDE SEQUENCE [LARGE SCALE GENOMIC DNA]</scope>
</reference>
<protein>
    <submittedName>
        <fullName evidence="1">Amidohydrolase/deacetylase family metallohydrolase</fullName>
    </submittedName>
</protein>
<dbReference type="InterPro" id="IPR011059">
    <property type="entry name" value="Metal-dep_hydrolase_composite"/>
</dbReference>
<dbReference type="GO" id="GO:0016810">
    <property type="term" value="F:hydrolase activity, acting on carbon-nitrogen (but not peptide) bonds"/>
    <property type="evidence" value="ECO:0007669"/>
    <property type="project" value="InterPro"/>
</dbReference>
<sequence>MSIQVKNFKTVGLPNLNETLYIDDDGLLVEKLASADNAQILDCQGAYLSLGWADLHVHVWYGGTDLSIRAHEAGIMYGVTAMADAGSAGEANFHGLREYVMDTHKETIKAFINIGTIGLVACNRVTELADDNAVNVERTLKVIEQNRDVICGIKIRSGNVIARVHGVETVHIAKKVANKAGLPLMIHIGEAPPTLDEIFDILTEGDIITHCFHGKDGNTIIDTAYIFERAQQLAKRGILLDIGHGSASLDFNVARNAIEKGLIPYSISTDLHCHDFDGPVYDLATTASKLHALGMKFDDCVNAIANNPRKYMGLNIEPNFGTKADFTIFKLEPSQETVTDSMCNPMQLEQMFEPQHVILGNTIYKAQRHQATG</sequence>